<feature type="domain" description="WDHD1/CFT4 second beta-propeller" evidence="7">
    <location>
        <begin position="422"/>
        <end position="709"/>
    </location>
</feature>
<feature type="domain" description="WDHD1 first WD40" evidence="9">
    <location>
        <begin position="11"/>
        <end position="298"/>
    </location>
</feature>
<proteinExistence type="predicted"/>
<dbReference type="GO" id="GO:0006261">
    <property type="term" value="P:DNA-templated DNA replication"/>
    <property type="evidence" value="ECO:0007669"/>
    <property type="project" value="TreeGrafter"/>
</dbReference>
<dbReference type="Pfam" id="PF24817">
    <property type="entry name" value="WD40_WDHD1_1st"/>
    <property type="match status" value="1"/>
</dbReference>
<dbReference type="Proteomes" id="UP000192927">
    <property type="component" value="Unassembled WGS sequence"/>
</dbReference>
<feature type="region of interest" description="Disordered" evidence="6">
    <location>
        <begin position="327"/>
        <end position="371"/>
    </location>
</feature>
<dbReference type="InterPro" id="IPR031342">
    <property type="entry name" value="Mug163-like"/>
</dbReference>
<dbReference type="Pfam" id="PF20946">
    <property type="entry name" value="Ctf4_C"/>
    <property type="match status" value="1"/>
</dbReference>
<feature type="domain" description="WDHD1/CFT4 helical bundle" evidence="8">
    <location>
        <begin position="751"/>
        <end position="838"/>
    </location>
</feature>
<dbReference type="Gene3D" id="2.130.10.10">
    <property type="entry name" value="YVTN repeat-like/Quinoprotein amine dehydrogenase"/>
    <property type="match status" value="2"/>
</dbReference>
<dbReference type="GO" id="GO:0006281">
    <property type="term" value="P:DNA repair"/>
    <property type="evidence" value="ECO:0007669"/>
    <property type="project" value="TreeGrafter"/>
</dbReference>
<dbReference type="InterPro" id="IPR019775">
    <property type="entry name" value="WD40_repeat_CS"/>
</dbReference>
<dbReference type="AlphaFoldDB" id="A0A1W5CW88"/>
<name>A0A1W5CW88_9LECA</name>
<evidence type="ECO:0000256" key="1">
    <source>
        <dbReference type="ARBA" id="ARBA00004123"/>
    </source>
</evidence>
<feature type="repeat" description="WD" evidence="5">
    <location>
        <begin position="229"/>
        <end position="270"/>
    </location>
</feature>
<dbReference type="PANTHER" id="PTHR19932:SF10">
    <property type="entry name" value="WD REPEAT AND HMG-BOX DNA-BINDING PROTEIN 1"/>
    <property type="match status" value="1"/>
</dbReference>
<sequence>MATVTQRLRGRPAHPPGPTSLAYTPNGRKLITAGSNNAIRVYTTGSDGEPTNIDGCQENNTAVAASNGFFIAGSEDGTVWMYSLETNSMDKMLTRSTLPIRDIALSPDGNWAAVASDELTVKVVNTEDPEKVLYLREQPRPAKHLSFHHSGSYLAVSCTDGIVYIYSLSTEQPELIRKVEGLIRSLETDAEASSRAIWHPDGRAFAAPTPTKDVQVVSRSDGERQRAFAGGHMGDITALAWSPNGALLVSAATDRKILLWETKTQKVIARYDYPNVINITWHPTENMASFTTSDGELYIYTDFVPTEFASLLDKSLQAAPFIHDPLAETSGNVRKPLENGYKSNGETRGRRRGTPDSLDEILGSDGMAEDEDDFVSDDDGAGYADGLNGFGKRGNGHLDEIDGVIGKRRAPYGAWEPRIHHSFQPGSTPWRGNRKYLCLNLTGFVWTVDQDTHHTVTVDFYDQEYHRGFHFTDPYLYDKACLNEHGTLFSCPPANGNPAMVFYRPHETWTTRLDWRTQLPAGEDVTSIALSDSYIVVTTTTNYVRIFTLYGTPFRVYRQKSSPTVTCAAWHDYVLTMGNGPANSNGSTTLLYTIENVKRDEVCQSSDVVALSPDAHLLSVFFSSSGDPHIYDSTGVLLILQHWRTPGQARWVPVLDTRLLARLASGRKEESYWPVAVAHGKFHCFILKGGDPHPYFPRPLLSEFDLRHPHFLGPHPYFPRPLLSEFDLAIPISSAPPPDTASSTTAAESSRLEAEFLLHSLHLSLYTDLLSAMHATHAQRAELKRKEIEVDKVLLQLLNAECQGGEERGMKALELVRLMRDREGRMVEAAGKVAGRSSASAPLPLPLPATFFSPYRALAHVQSRGDALPEVWFTSSGPPRRTLEDGGQESARKPPDERTLKLGKTLRTLQTLLPTLLASPLPPEILSPHITLHLFPSTHPHLPTVSGRVAYHAALWTAPMAWGRVPIVGNVKLIILSERVVKNGPSTSSSPKNVKIGNEKLIVRWKTCGKTRGKGMGALYRGIGASEQVDKITEWLGGDARDDEEFCGLFIFEFDEEGRIVTHTIEHAEEGGSWDRASRVVSVTDWLLGRGWRRKGKEVGGLAWECVDGNQGQRRVQGGSRN</sequence>
<accession>A0A1W5CW88</accession>
<protein>
    <submittedName>
        <fullName evidence="10">Chromosome segregation protein</fullName>
    </submittedName>
</protein>
<feature type="region of interest" description="Disordered" evidence="6">
    <location>
        <begin position="1"/>
        <end position="22"/>
    </location>
</feature>
<dbReference type="InterPro" id="IPR015943">
    <property type="entry name" value="WD40/YVTN_repeat-like_dom_sf"/>
</dbReference>
<dbReference type="EMBL" id="FWEW01000489">
    <property type="protein sequence ID" value="SLM35050.1"/>
    <property type="molecule type" value="Genomic_DNA"/>
</dbReference>
<keyword evidence="11" id="KW-1185">Reference proteome</keyword>
<dbReference type="Pfam" id="PF17119">
    <property type="entry name" value="MMU163"/>
    <property type="match status" value="2"/>
</dbReference>
<dbReference type="PROSITE" id="PS00678">
    <property type="entry name" value="WD_REPEATS_1"/>
    <property type="match status" value="1"/>
</dbReference>
<evidence type="ECO:0000313" key="10">
    <source>
        <dbReference type="EMBL" id="SLM35050.1"/>
    </source>
</evidence>
<evidence type="ECO:0000259" key="8">
    <source>
        <dbReference type="Pfam" id="PF20946"/>
    </source>
</evidence>
<dbReference type="InterPro" id="IPR022100">
    <property type="entry name" value="WDHD1/CFT4_beta-prop_2nd"/>
</dbReference>
<dbReference type="PANTHER" id="PTHR19932">
    <property type="entry name" value="WD REPEAT AND HMG-BOX DNA BINDING PROTEIN"/>
    <property type="match status" value="1"/>
</dbReference>
<evidence type="ECO:0000256" key="4">
    <source>
        <dbReference type="ARBA" id="ARBA00023242"/>
    </source>
</evidence>
<evidence type="ECO:0000256" key="6">
    <source>
        <dbReference type="SAM" id="MobiDB-lite"/>
    </source>
</evidence>
<comment type="subcellular location">
    <subcellularLocation>
        <location evidence="1">Nucleus</location>
    </subcellularLocation>
</comment>
<dbReference type="GO" id="GO:0000278">
    <property type="term" value="P:mitotic cell cycle"/>
    <property type="evidence" value="ECO:0007669"/>
    <property type="project" value="TreeGrafter"/>
</dbReference>
<dbReference type="Pfam" id="PF12341">
    <property type="entry name" value="Mcl1_mid"/>
    <property type="match status" value="1"/>
</dbReference>
<dbReference type="PROSITE" id="PS50294">
    <property type="entry name" value="WD_REPEATS_REGION"/>
    <property type="match status" value="1"/>
</dbReference>
<feature type="region of interest" description="Disordered" evidence="6">
    <location>
        <begin position="870"/>
        <end position="897"/>
    </location>
</feature>
<dbReference type="InterPro" id="IPR048591">
    <property type="entry name" value="WDHD1/CFT4_hel"/>
</dbReference>
<evidence type="ECO:0000259" key="7">
    <source>
        <dbReference type="Pfam" id="PF12341"/>
    </source>
</evidence>
<dbReference type="GO" id="GO:0003682">
    <property type="term" value="F:chromatin binding"/>
    <property type="evidence" value="ECO:0007669"/>
    <property type="project" value="TreeGrafter"/>
</dbReference>
<dbReference type="GO" id="GO:0043596">
    <property type="term" value="C:nuclear replication fork"/>
    <property type="evidence" value="ECO:0007669"/>
    <property type="project" value="TreeGrafter"/>
</dbReference>
<evidence type="ECO:0000256" key="5">
    <source>
        <dbReference type="PROSITE-ProRule" id="PRU00221"/>
    </source>
</evidence>
<organism evidence="10 11">
    <name type="scientific">Lasallia pustulata</name>
    <dbReference type="NCBI Taxonomy" id="136370"/>
    <lineage>
        <taxon>Eukaryota</taxon>
        <taxon>Fungi</taxon>
        <taxon>Dikarya</taxon>
        <taxon>Ascomycota</taxon>
        <taxon>Pezizomycotina</taxon>
        <taxon>Lecanoromycetes</taxon>
        <taxon>OSLEUM clade</taxon>
        <taxon>Umbilicariomycetidae</taxon>
        <taxon>Umbilicariales</taxon>
        <taxon>Umbilicariaceae</taxon>
        <taxon>Lasallia</taxon>
    </lineage>
</organism>
<keyword evidence="3" id="KW-0677">Repeat</keyword>
<evidence type="ECO:0000259" key="9">
    <source>
        <dbReference type="Pfam" id="PF24817"/>
    </source>
</evidence>
<dbReference type="InterPro" id="IPR057646">
    <property type="entry name" value="WD40_WDHD1_1st"/>
</dbReference>
<keyword evidence="2 5" id="KW-0853">WD repeat</keyword>
<reference evidence="11" key="1">
    <citation type="submission" date="2017-03" db="EMBL/GenBank/DDBJ databases">
        <authorList>
            <person name="Sharma R."/>
            <person name="Thines M."/>
        </authorList>
    </citation>
    <scope>NUCLEOTIDE SEQUENCE [LARGE SCALE GENOMIC DNA]</scope>
</reference>
<dbReference type="InterPro" id="IPR036322">
    <property type="entry name" value="WD40_repeat_dom_sf"/>
</dbReference>
<dbReference type="InterPro" id="IPR001680">
    <property type="entry name" value="WD40_rpt"/>
</dbReference>
<dbReference type="PROSITE" id="PS50082">
    <property type="entry name" value="WD_REPEATS_2"/>
    <property type="match status" value="1"/>
</dbReference>
<evidence type="ECO:0000256" key="2">
    <source>
        <dbReference type="ARBA" id="ARBA00022574"/>
    </source>
</evidence>
<dbReference type="SMART" id="SM00320">
    <property type="entry name" value="WD40"/>
    <property type="match status" value="7"/>
</dbReference>
<dbReference type="SUPFAM" id="SSF50978">
    <property type="entry name" value="WD40 repeat-like"/>
    <property type="match status" value="1"/>
</dbReference>
<evidence type="ECO:0000313" key="11">
    <source>
        <dbReference type="Proteomes" id="UP000192927"/>
    </source>
</evidence>
<keyword evidence="4" id="KW-0539">Nucleus</keyword>
<evidence type="ECO:0000256" key="3">
    <source>
        <dbReference type="ARBA" id="ARBA00022737"/>
    </source>
</evidence>